<dbReference type="EMBL" id="BK015895">
    <property type="protein sequence ID" value="DAD72243.1"/>
    <property type="molecule type" value="Genomic_DNA"/>
</dbReference>
<name>A0A8S5LQX1_9CAUD</name>
<organism evidence="1">
    <name type="scientific">Siphoviridae sp. ctTC45</name>
    <dbReference type="NCBI Taxonomy" id="2827573"/>
    <lineage>
        <taxon>Viruses</taxon>
        <taxon>Duplodnaviria</taxon>
        <taxon>Heunggongvirae</taxon>
        <taxon>Uroviricota</taxon>
        <taxon>Caudoviricetes</taxon>
    </lineage>
</organism>
<reference evidence="1" key="1">
    <citation type="journal article" date="2021" name="Proc. Natl. Acad. Sci. U.S.A.">
        <title>A Catalog of Tens of Thousands of Viruses from Human Metagenomes Reveals Hidden Associations with Chronic Diseases.</title>
        <authorList>
            <person name="Tisza M.J."/>
            <person name="Buck C.B."/>
        </authorList>
    </citation>
    <scope>NUCLEOTIDE SEQUENCE</scope>
    <source>
        <strain evidence="1">CtTC45</strain>
    </source>
</reference>
<proteinExistence type="predicted"/>
<protein>
    <submittedName>
        <fullName evidence="1">Uncharacterized protein</fullName>
    </submittedName>
</protein>
<accession>A0A8S5LQX1</accession>
<sequence>MRLHPCTSTELKEDIQQFKKTDYYEWNFA</sequence>
<evidence type="ECO:0000313" key="1">
    <source>
        <dbReference type="EMBL" id="DAD72243.1"/>
    </source>
</evidence>